<dbReference type="Pfam" id="PF01258">
    <property type="entry name" value="zf-dskA_traR"/>
    <property type="match status" value="1"/>
</dbReference>
<evidence type="ECO:0000256" key="5">
    <source>
        <dbReference type="SAM" id="Coils"/>
    </source>
</evidence>
<evidence type="ECO:0000313" key="7">
    <source>
        <dbReference type="EMBL" id="ALC16813.1"/>
    </source>
</evidence>
<evidence type="ECO:0000256" key="3">
    <source>
        <dbReference type="ARBA" id="ARBA00022833"/>
    </source>
</evidence>
<protein>
    <submittedName>
        <fullName evidence="7">Transcriptional regulator, TraR/DksA family</fullName>
    </submittedName>
</protein>
<dbReference type="OrthoDB" id="9803742at2"/>
<dbReference type="Gene3D" id="1.20.120.910">
    <property type="entry name" value="DksA, coiled-coil domain"/>
    <property type="match status" value="1"/>
</dbReference>
<sequence length="127" mass="14228">MRRERLEMSKKKLHTLREDLLAELRAKNAEAAAMIDEGVPDIADQGLTENIKGFLHLLGDAKREEILEIDEALDRIRDGSYGSCLRCGDEIDIERLQLLPHTRYCVSCKGILEKEARIKAGPGVGTL</sequence>
<proteinExistence type="predicted"/>
<dbReference type="PANTHER" id="PTHR33823:SF4">
    <property type="entry name" value="GENERAL STRESS PROTEIN 16O"/>
    <property type="match status" value="1"/>
</dbReference>
<keyword evidence="2" id="KW-0863">Zinc-finger</keyword>
<dbReference type="AlphaFoldDB" id="A0A0M3QFX1"/>
<organism evidence="7 8">
    <name type="scientific">Desulfuromonas soudanensis</name>
    <dbReference type="NCBI Taxonomy" id="1603606"/>
    <lineage>
        <taxon>Bacteria</taxon>
        <taxon>Pseudomonadati</taxon>
        <taxon>Thermodesulfobacteriota</taxon>
        <taxon>Desulfuromonadia</taxon>
        <taxon>Desulfuromonadales</taxon>
        <taxon>Desulfuromonadaceae</taxon>
        <taxon>Desulfuromonas</taxon>
    </lineage>
</organism>
<dbReference type="KEGG" id="des:DSOUD_2046"/>
<dbReference type="SUPFAM" id="SSF57716">
    <property type="entry name" value="Glucocorticoid receptor-like (DNA-binding domain)"/>
    <property type="match status" value="1"/>
</dbReference>
<feature type="domain" description="Zinc finger DksA/TraR C4-type" evidence="6">
    <location>
        <begin position="79"/>
        <end position="113"/>
    </location>
</feature>
<dbReference type="RefSeq" id="WP_082351193.1">
    <property type="nucleotide sequence ID" value="NZ_CP010802.1"/>
</dbReference>
<evidence type="ECO:0000313" key="8">
    <source>
        <dbReference type="Proteomes" id="UP000057158"/>
    </source>
</evidence>
<dbReference type="InterPro" id="IPR000962">
    <property type="entry name" value="Znf_DskA_TraR"/>
</dbReference>
<dbReference type="PANTHER" id="PTHR33823">
    <property type="entry name" value="RNA POLYMERASE-BINDING TRANSCRIPTION FACTOR DKSA-RELATED"/>
    <property type="match status" value="1"/>
</dbReference>
<accession>A0A0M3QFX1</accession>
<feature type="coiled-coil region" evidence="5">
    <location>
        <begin position="3"/>
        <end position="37"/>
    </location>
</feature>
<keyword evidence="5" id="KW-0175">Coiled coil</keyword>
<dbReference type="InterPro" id="IPR037187">
    <property type="entry name" value="DnaK_N"/>
</dbReference>
<evidence type="ECO:0000256" key="1">
    <source>
        <dbReference type="ARBA" id="ARBA00022723"/>
    </source>
</evidence>
<dbReference type="SUPFAM" id="SSF109635">
    <property type="entry name" value="DnaK suppressor protein DksA, alpha-hairpin domain"/>
    <property type="match status" value="1"/>
</dbReference>
<dbReference type="EMBL" id="CP010802">
    <property type="protein sequence ID" value="ALC16813.1"/>
    <property type="molecule type" value="Genomic_DNA"/>
</dbReference>
<gene>
    <name evidence="7" type="ORF">DSOUD_2046</name>
</gene>
<keyword evidence="8" id="KW-1185">Reference proteome</keyword>
<dbReference type="PROSITE" id="PS51128">
    <property type="entry name" value="ZF_DKSA_2"/>
    <property type="match status" value="1"/>
</dbReference>
<keyword evidence="1" id="KW-0479">Metal-binding</keyword>
<reference evidence="7 8" key="1">
    <citation type="submission" date="2015-07" db="EMBL/GenBank/DDBJ databases">
        <title>Isolation and Genomic Characterization of a Novel Halophilic Metal-Reducing Deltaproteobacterium from the Deep Subsurface.</title>
        <authorList>
            <person name="Badalamenti J.P."/>
            <person name="Summers Z.M."/>
            <person name="Gralnick J.A."/>
            <person name="Bond D.R."/>
        </authorList>
    </citation>
    <scope>NUCLEOTIDE SEQUENCE [LARGE SCALE GENOMIC DNA]</scope>
    <source>
        <strain evidence="7 8">WTL</strain>
    </source>
</reference>
<name>A0A0M3QFX1_9BACT</name>
<keyword evidence="3" id="KW-0862">Zinc</keyword>
<evidence type="ECO:0000256" key="2">
    <source>
        <dbReference type="ARBA" id="ARBA00022771"/>
    </source>
</evidence>
<dbReference type="GO" id="GO:0008270">
    <property type="term" value="F:zinc ion binding"/>
    <property type="evidence" value="ECO:0007669"/>
    <property type="project" value="UniProtKB-KW"/>
</dbReference>
<dbReference type="PATRIC" id="fig|1603606.3.peg.2212"/>
<evidence type="ECO:0000259" key="6">
    <source>
        <dbReference type="Pfam" id="PF01258"/>
    </source>
</evidence>
<dbReference type="Proteomes" id="UP000057158">
    <property type="component" value="Chromosome"/>
</dbReference>
<feature type="zinc finger region" description="dksA C4-type" evidence="4">
    <location>
        <begin position="84"/>
        <end position="108"/>
    </location>
</feature>
<evidence type="ECO:0000256" key="4">
    <source>
        <dbReference type="PROSITE-ProRule" id="PRU00510"/>
    </source>
</evidence>
<dbReference type="STRING" id="1603606.DSOUD_2046"/>